<keyword evidence="2" id="KW-0812">Transmembrane</keyword>
<evidence type="ECO:0000313" key="3">
    <source>
        <dbReference type="EMBL" id="RAR47656.1"/>
    </source>
</evidence>
<dbReference type="EMBL" id="QLSV01000008">
    <property type="protein sequence ID" value="RAR47656.1"/>
    <property type="molecule type" value="Genomic_DNA"/>
</dbReference>
<dbReference type="OrthoDB" id="8545326at2"/>
<comment type="caution">
    <text evidence="3">The sequence shown here is derived from an EMBL/GenBank/DDBJ whole genome shotgun (WGS) entry which is preliminary data.</text>
</comment>
<dbReference type="Proteomes" id="UP000249518">
    <property type="component" value="Unassembled WGS sequence"/>
</dbReference>
<evidence type="ECO:0000256" key="1">
    <source>
        <dbReference type="SAM" id="MobiDB-lite"/>
    </source>
</evidence>
<evidence type="ECO:0000256" key="2">
    <source>
        <dbReference type="SAM" id="Phobius"/>
    </source>
</evidence>
<feature type="region of interest" description="Disordered" evidence="1">
    <location>
        <begin position="1"/>
        <end position="23"/>
    </location>
</feature>
<evidence type="ECO:0000313" key="4">
    <source>
        <dbReference type="Proteomes" id="UP000249518"/>
    </source>
</evidence>
<dbReference type="RefSeq" id="WP_112086327.1">
    <property type="nucleotide sequence ID" value="NZ_QLSV01000008.1"/>
</dbReference>
<gene>
    <name evidence="3" type="ORF">B0I10_108159</name>
</gene>
<sequence>MDLNKKNEQQERPLQPNDAEPVKETAGNQVVNLMKNNKLSLFLVVCSAVVFIGLTLQNSSERKQFEQEKSALVTAHARQIDSLRIEQITFATEVFSWSVRSELLRNNTENLNQLLTVFVQQSGANLVQVITTTDKVILLSSDKKFEGTSVEDTTLLGLSKTTVQREANTVTIMSPIMGFNDKLGVLLVTLETNQAIAKANKNT</sequence>
<name>A0A328WRB7_9FLAO</name>
<protein>
    <submittedName>
        <fullName evidence="3">Uncharacterized protein</fullName>
    </submittedName>
</protein>
<feature type="compositionally biased region" description="Basic and acidic residues" evidence="1">
    <location>
        <begin position="1"/>
        <end position="11"/>
    </location>
</feature>
<accession>A0A328WRB7</accession>
<reference evidence="3 4" key="1">
    <citation type="submission" date="2018-06" db="EMBL/GenBank/DDBJ databases">
        <title>Genomic Encyclopedia of Type Strains, Phase III (KMG-III): the genomes of soil and plant-associated and newly described type strains.</title>
        <authorList>
            <person name="Whitman W."/>
        </authorList>
    </citation>
    <scope>NUCLEOTIDE SEQUENCE [LARGE SCALE GENOMIC DNA]</scope>
    <source>
        <strain evidence="3 4">CGMCC 1.12504</strain>
    </source>
</reference>
<proteinExistence type="predicted"/>
<keyword evidence="2" id="KW-0472">Membrane</keyword>
<feature type="transmembrane region" description="Helical" evidence="2">
    <location>
        <begin position="39"/>
        <end position="56"/>
    </location>
</feature>
<dbReference type="AlphaFoldDB" id="A0A328WRB7"/>
<organism evidence="3 4">
    <name type="scientific">Flavobacterium lacus</name>
    <dbReference type="NCBI Taxonomy" id="1353778"/>
    <lineage>
        <taxon>Bacteria</taxon>
        <taxon>Pseudomonadati</taxon>
        <taxon>Bacteroidota</taxon>
        <taxon>Flavobacteriia</taxon>
        <taxon>Flavobacteriales</taxon>
        <taxon>Flavobacteriaceae</taxon>
        <taxon>Flavobacterium</taxon>
    </lineage>
</organism>
<keyword evidence="4" id="KW-1185">Reference proteome</keyword>
<keyword evidence="2" id="KW-1133">Transmembrane helix</keyword>